<dbReference type="PANTHER" id="PTHR36050:SF1">
    <property type="entry name" value="O-FUCOSYLTRANSFERASE 30"/>
    <property type="match status" value="1"/>
</dbReference>
<gene>
    <name evidence="5" type="ORF">POCULU_LOCUS3685</name>
</gene>
<dbReference type="OrthoDB" id="1882547at2759"/>
<accession>A0A9N9AA01</accession>
<name>A0A9N9AA01_9GLOM</name>
<dbReference type="CDD" id="cd11296">
    <property type="entry name" value="O-FucT_like"/>
    <property type="match status" value="1"/>
</dbReference>
<evidence type="ECO:0000313" key="6">
    <source>
        <dbReference type="Proteomes" id="UP000789572"/>
    </source>
</evidence>
<proteinExistence type="predicted"/>
<keyword evidence="6" id="KW-1185">Reference proteome</keyword>
<feature type="transmembrane region" description="Helical" evidence="4">
    <location>
        <begin position="37"/>
        <end position="56"/>
    </location>
</feature>
<dbReference type="InterPro" id="IPR019378">
    <property type="entry name" value="GDP-Fuc_O-FucTrfase"/>
</dbReference>
<dbReference type="Gene3D" id="3.40.50.11350">
    <property type="match status" value="1"/>
</dbReference>
<evidence type="ECO:0000256" key="3">
    <source>
        <dbReference type="ARBA" id="ARBA00023277"/>
    </source>
</evidence>
<keyword evidence="3" id="KW-0119">Carbohydrate metabolism</keyword>
<dbReference type="GO" id="GO:0016740">
    <property type="term" value="F:transferase activity"/>
    <property type="evidence" value="ECO:0007669"/>
    <property type="project" value="UniProtKB-KW"/>
</dbReference>
<evidence type="ECO:0000313" key="5">
    <source>
        <dbReference type="EMBL" id="CAG8523235.1"/>
    </source>
</evidence>
<dbReference type="Proteomes" id="UP000789572">
    <property type="component" value="Unassembled WGS sequence"/>
</dbReference>
<evidence type="ECO:0000256" key="2">
    <source>
        <dbReference type="ARBA" id="ARBA00023253"/>
    </source>
</evidence>
<evidence type="ECO:0000256" key="1">
    <source>
        <dbReference type="ARBA" id="ARBA00022679"/>
    </source>
</evidence>
<keyword evidence="4" id="KW-1133">Transmembrane helix</keyword>
<reference evidence="5" key="1">
    <citation type="submission" date="2021-06" db="EMBL/GenBank/DDBJ databases">
        <authorList>
            <person name="Kallberg Y."/>
            <person name="Tangrot J."/>
            <person name="Rosling A."/>
        </authorList>
    </citation>
    <scope>NUCLEOTIDE SEQUENCE</scope>
    <source>
        <strain evidence="5">IA702</strain>
    </source>
</reference>
<dbReference type="Pfam" id="PF10250">
    <property type="entry name" value="O-FucT"/>
    <property type="match status" value="1"/>
</dbReference>
<keyword evidence="2" id="KW-0294">Fucose metabolism</keyword>
<dbReference type="GO" id="GO:0006004">
    <property type="term" value="P:fucose metabolic process"/>
    <property type="evidence" value="ECO:0007669"/>
    <property type="project" value="UniProtKB-KW"/>
</dbReference>
<dbReference type="EMBL" id="CAJVPJ010000423">
    <property type="protein sequence ID" value="CAG8523235.1"/>
    <property type="molecule type" value="Genomic_DNA"/>
</dbReference>
<comment type="caution">
    <text evidence="5">The sequence shown here is derived from an EMBL/GenBank/DDBJ whole genome shotgun (WGS) entry which is preliminary data.</text>
</comment>
<organism evidence="5 6">
    <name type="scientific">Paraglomus occultum</name>
    <dbReference type="NCBI Taxonomy" id="144539"/>
    <lineage>
        <taxon>Eukaryota</taxon>
        <taxon>Fungi</taxon>
        <taxon>Fungi incertae sedis</taxon>
        <taxon>Mucoromycota</taxon>
        <taxon>Glomeromycotina</taxon>
        <taxon>Glomeromycetes</taxon>
        <taxon>Paraglomerales</taxon>
        <taxon>Paraglomeraceae</taxon>
        <taxon>Paraglomus</taxon>
    </lineage>
</organism>
<keyword evidence="4" id="KW-0472">Membrane</keyword>
<keyword evidence="1" id="KW-0808">Transferase</keyword>
<sequence length="584" mass="66670">MLPTLIRKLSPSDHPLLPTSRFSKDHRTFSLPSIRKIITYFIFLAAFLCIVPVIIYDDYLSDYDKIQELSAKYNCPIETVNEFSQDFGKHIFCRISQSRGKGVPNYVVPKAQTNKNDNTNEKYLTWLPHSNLELQHTALENALLLARYTNRTLIIPPAILGRSNPWRVFSKLYNSTINTHKNNNLHCTFYAGDSSSAVPDSCKQINEWTLVEWDSLYGRLKSFMEEQHIRSVFTRNVSIEWIMANTGAKAEDLHYFKDGVHYGAKIYDDNRSRTPLGRFIAKLDLDNLKQVPHKVIYFESLAGADRVLHELSDNNNWYQKMTSELVFTYPGILSTANRIISKLGNPNKYLGIHVRLSDSYYRGEQDTTVRTIIKSMESLSGVQSFTARPLEMIYMATEIKRSRTVKVFRDLYERFGCIRTLNDFKDELSNLDLIRNSAFDDIPMKHFLIPIVDMVVVARGRAFVGTPDSSFSEHARRLYRVFWKWDLENKWNAYVDSDVEAIKFYTGNNGAGENGGESIGEGEDTVDNLEKNINVADNDVTKPGPGDSTLLMDDDQLWVYASTLSTAKPIEESATPSNAETASI</sequence>
<dbReference type="AlphaFoldDB" id="A0A9N9AA01"/>
<dbReference type="PANTHER" id="PTHR36050">
    <property type="entry name" value="O-FUCOSYLTRANSFERASE 30"/>
    <property type="match status" value="1"/>
</dbReference>
<evidence type="ECO:0000256" key="4">
    <source>
        <dbReference type="SAM" id="Phobius"/>
    </source>
</evidence>
<protein>
    <submittedName>
        <fullName evidence="5">11315_t:CDS:1</fullName>
    </submittedName>
</protein>
<keyword evidence="4" id="KW-0812">Transmembrane</keyword>